<accession>A0A7K6N1D2</accession>
<dbReference type="AlphaFoldDB" id="A0A7K6N1D2"/>
<comment type="caution">
    <text evidence="2">The sequence shown here is derived from an EMBL/GenBank/DDBJ whole genome shotgun (WGS) entry which is preliminary data.</text>
</comment>
<feature type="non-terminal residue" evidence="2">
    <location>
        <position position="78"/>
    </location>
</feature>
<dbReference type="Pfam" id="PF00429">
    <property type="entry name" value="TLV_coat"/>
    <property type="match status" value="1"/>
</dbReference>
<keyword evidence="1" id="KW-0812">Transmembrane</keyword>
<feature type="non-terminal residue" evidence="2">
    <location>
        <position position="1"/>
    </location>
</feature>
<dbReference type="PANTHER" id="PTHR10424">
    <property type="entry name" value="VIRAL ENVELOPE PROTEIN"/>
    <property type="match status" value="1"/>
</dbReference>
<sequence>LAQLREGLEKRRREREPQSSWYESWFRPSPWLTTLISTLAGPVVMLLLTLTFGPCIINKLVSFVRDRMEKVQLMIVKQ</sequence>
<keyword evidence="1" id="KW-0472">Membrane</keyword>
<keyword evidence="1" id="KW-1133">Transmembrane helix</keyword>
<protein>
    <submittedName>
        <fullName evidence="2">ENV1 protein</fullName>
    </submittedName>
</protein>
<dbReference type="InterPro" id="IPR018154">
    <property type="entry name" value="TLV/ENV_coat_polyprotein"/>
</dbReference>
<reference evidence="2 3" key="1">
    <citation type="submission" date="2019-09" db="EMBL/GenBank/DDBJ databases">
        <title>Bird 10,000 Genomes (B10K) Project - Family phase.</title>
        <authorList>
            <person name="Zhang G."/>
        </authorList>
    </citation>
    <scope>NUCLEOTIDE SEQUENCE [LARGE SCALE GENOMIC DNA]</scope>
    <source>
        <strain evidence="2">B10K-DU-029-80</strain>
        <tissue evidence="2">Muscle</tissue>
    </source>
</reference>
<dbReference type="PANTHER" id="PTHR10424:SF82">
    <property type="entry name" value="ENVELOPE GLYCOPROTEIN-RELATED"/>
    <property type="match status" value="1"/>
</dbReference>
<feature type="transmembrane region" description="Helical" evidence="1">
    <location>
        <begin position="31"/>
        <end position="57"/>
    </location>
</feature>
<dbReference type="Proteomes" id="UP000565207">
    <property type="component" value="Unassembled WGS sequence"/>
</dbReference>
<evidence type="ECO:0000313" key="2">
    <source>
        <dbReference type="EMBL" id="NWW43086.1"/>
    </source>
</evidence>
<name>A0A7K6N1D2_PEDTO</name>
<proteinExistence type="predicted"/>
<dbReference type="EMBL" id="VZRU01001497">
    <property type="protein sequence ID" value="NWW43086.1"/>
    <property type="molecule type" value="Genomic_DNA"/>
</dbReference>
<keyword evidence="3" id="KW-1185">Reference proteome</keyword>
<organism evidence="2 3">
    <name type="scientific">Pedionomus torquatus</name>
    <name type="common">Plains-wanderer</name>
    <dbReference type="NCBI Taxonomy" id="227192"/>
    <lineage>
        <taxon>Eukaryota</taxon>
        <taxon>Metazoa</taxon>
        <taxon>Chordata</taxon>
        <taxon>Craniata</taxon>
        <taxon>Vertebrata</taxon>
        <taxon>Euteleostomi</taxon>
        <taxon>Archelosauria</taxon>
        <taxon>Archosauria</taxon>
        <taxon>Dinosauria</taxon>
        <taxon>Saurischia</taxon>
        <taxon>Theropoda</taxon>
        <taxon>Coelurosauria</taxon>
        <taxon>Aves</taxon>
        <taxon>Neognathae</taxon>
        <taxon>Neoaves</taxon>
        <taxon>Charadriiformes</taxon>
        <taxon>Pedionomidae</taxon>
        <taxon>Pedionomus</taxon>
    </lineage>
</organism>
<evidence type="ECO:0000256" key="1">
    <source>
        <dbReference type="SAM" id="Phobius"/>
    </source>
</evidence>
<evidence type="ECO:0000313" key="3">
    <source>
        <dbReference type="Proteomes" id="UP000565207"/>
    </source>
</evidence>
<gene>
    <name evidence="2" type="primary">Env1_0</name>
    <name evidence="2" type="ORF">PEDTOR_R14812</name>
</gene>